<organism evidence="1 2">
    <name type="scientific">Streptococcus danieliae</name>
    <dbReference type="NCBI Taxonomy" id="747656"/>
    <lineage>
        <taxon>Bacteria</taxon>
        <taxon>Bacillati</taxon>
        <taxon>Bacillota</taxon>
        <taxon>Bacilli</taxon>
        <taxon>Lactobacillales</taxon>
        <taxon>Streptococcaceae</taxon>
        <taxon>Streptococcus</taxon>
    </lineage>
</organism>
<dbReference type="RefSeq" id="WP_160331985.1">
    <property type="nucleotide sequence ID" value="NZ_WSRS01000002.1"/>
</dbReference>
<accession>A0A7X3KBR6</accession>
<dbReference type="EMBL" id="WSRS01000002">
    <property type="protein sequence ID" value="MVX58152.1"/>
    <property type="molecule type" value="Genomic_DNA"/>
</dbReference>
<dbReference type="AlphaFoldDB" id="A0A7X3KBR6"/>
<proteinExistence type="predicted"/>
<protein>
    <recommendedName>
        <fullName evidence="3">Phage protein</fullName>
    </recommendedName>
</protein>
<dbReference type="Proteomes" id="UP000461595">
    <property type="component" value="Unassembled WGS sequence"/>
</dbReference>
<evidence type="ECO:0000313" key="1">
    <source>
        <dbReference type="EMBL" id="MVX58152.1"/>
    </source>
</evidence>
<dbReference type="OrthoDB" id="5951715at2"/>
<reference evidence="1 2" key="1">
    <citation type="submission" date="2019-12" db="EMBL/GenBank/DDBJ databases">
        <title>Microbes associate with the intestines of laboratory mice.</title>
        <authorList>
            <person name="Navarre W."/>
            <person name="Wong E."/>
        </authorList>
    </citation>
    <scope>NUCLEOTIDE SEQUENCE [LARGE SCALE GENOMIC DNA]</scope>
    <source>
        <strain evidence="1 2">NM51_B2-22</strain>
    </source>
</reference>
<name>A0A7X3KBR6_9STRE</name>
<gene>
    <name evidence="1" type="ORF">E5983_00485</name>
</gene>
<comment type="caution">
    <text evidence="1">The sequence shown here is derived from an EMBL/GenBank/DDBJ whole genome shotgun (WGS) entry which is preliminary data.</text>
</comment>
<evidence type="ECO:0000313" key="2">
    <source>
        <dbReference type="Proteomes" id="UP000461595"/>
    </source>
</evidence>
<evidence type="ECO:0008006" key="3">
    <source>
        <dbReference type="Google" id="ProtNLM"/>
    </source>
</evidence>
<sequence>MMKLTIEQFVGIMDSPRAKGMSEGEPFEIDLEAESLYLGSQYIPLESRPANYGGKQWYFVCPDCDTKRRVLYGEIGLMACGECQGIYKQTRNRTKTDCGYWWDMALKEIRKLDPNFKPPKGYVDYDDFPKRPKWMRWPDYLKRWRKFHKYMDKAHTLWLKGW</sequence>